<evidence type="ECO:0000256" key="4">
    <source>
        <dbReference type="SAM" id="Phobius"/>
    </source>
</evidence>
<dbReference type="EMBL" id="JAYKXN010000008">
    <property type="protein sequence ID" value="KAK7262354.1"/>
    <property type="molecule type" value="Genomic_DNA"/>
</dbReference>
<dbReference type="PROSITE" id="PS51375">
    <property type="entry name" value="PPR"/>
    <property type="match status" value="1"/>
</dbReference>
<dbReference type="GO" id="GO:0003729">
    <property type="term" value="F:mRNA binding"/>
    <property type="evidence" value="ECO:0007669"/>
    <property type="project" value="TreeGrafter"/>
</dbReference>
<dbReference type="NCBIfam" id="TIGR00756">
    <property type="entry name" value="PPR"/>
    <property type="match status" value="1"/>
</dbReference>
<dbReference type="AlphaFoldDB" id="A0AAN9ESH8"/>
<keyword evidence="4" id="KW-0812">Transmembrane</keyword>
<gene>
    <name evidence="5" type="ORF">RJT34_29923</name>
</gene>
<keyword evidence="4" id="KW-0472">Membrane</keyword>
<dbReference type="InterPro" id="IPR002885">
    <property type="entry name" value="PPR_rpt"/>
</dbReference>
<dbReference type="InterPro" id="IPR051240">
    <property type="entry name" value="Mito_RNA-Proc/Resp"/>
</dbReference>
<dbReference type="PANTHER" id="PTHR47933">
    <property type="entry name" value="PENTATRICOPEPTIDE REPEAT-CONTAINING PROTEIN 1, MITOCHONDRIAL"/>
    <property type="match status" value="1"/>
</dbReference>
<dbReference type="PANTHER" id="PTHR47933:SF23">
    <property type="entry name" value="OS02G0468500 PROTEIN"/>
    <property type="match status" value="1"/>
</dbReference>
<dbReference type="Gene3D" id="1.25.40.10">
    <property type="entry name" value="Tetratricopeptide repeat domain"/>
    <property type="match status" value="2"/>
</dbReference>
<dbReference type="Pfam" id="PF01535">
    <property type="entry name" value="PPR"/>
    <property type="match status" value="1"/>
</dbReference>
<feature type="repeat" description="PPR" evidence="3">
    <location>
        <begin position="227"/>
        <end position="261"/>
    </location>
</feature>
<evidence type="ECO:0000313" key="5">
    <source>
        <dbReference type="EMBL" id="KAK7262354.1"/>
    </source>
</evidence>
<keyword evidence="4" id="KW-1133">Transmembrane helix</keyword>
<keyword evidence="6" id="KW-1185">Reference proteome</keyword>
<keyword evidence="2" id="KW-0677">Repeat</keyword>
<accession>A0AAN9ESH8</accession>
<comment type="similarity">
    <text evidence="1">Belongs to the PPR family. P subfamily.</text>
</comment>
<dbReference type="Proteomes" id="UP001359559">
    <property type="component" value="Unassembled WGS sequence"/>
</dbReference>
<sequence length="429" mass="48629">MMTLQLQTHCFPSKSFTHRHIHKHPLSTRNNIVFTAKRFAPEELCSVIAGQVNPIVCLELFHWASQQPRFPHDVSAFHVSIKKLGAAKMYQEMDDIVNQLLAVPSIGWEALFNTIIYYFIEARKLTRAVNVLNHMKISRNLNCCCRPSIKTYNILFAALLGRGNNSDINHVYMETIRCVFRKMVNDEVKTDIFSLNSMIKGYVLSLHVNDALGIFHQMGVGYDCQPNSLTSDYLIHGLCAPRRTNDAKESCYEMKAKGFIPSSESYNSLINSLAMGVDIEEAVNYLWEMTDKQRKLLYVLEDDYGNSMSGIDSGSAAIFYSFITIVGCFFSLIHYYNLKDTSASKPEYFTFDLIGMNLDDQIHYGLEMQEKLANENACGLASQYTPLFRNRVSNCLNSPILGISGCHGIMFLGFQSLNVVSFQVSYSKK</sequence>
<evidence type="ECO:0000256" key="1">
    <source>
        <dbReference type="ARBA" id="ARBA00007626"/>
    </source>
</evidence>
<feature type="transmembrane region" description="Helical" evidence="4">
    <location>
        <begin position="317"/>
        <end position="336"/>
    </location>
</feature>
<evidence type="ECO:0000256" key="3">
    <source>
        <dbReference type="PROSITE-ProRule" id="PRU00708"/>
    </source>
</evidence>
<dbReference type="InterPro" id="IPR011990">
    <property type="entry name" value="TPR-like_helical_dom_sf"/>
</dbReference>
<evidence type="ECO:0000313" key="6">
    <source>
        <dbReference type="Proteomes" id="UP001359559"/>
    </source>
</evidence>
<organism evidence="5 6">
    <name type="scientific">Clitoria ternatea</name>
    <name type="common">Butterfly pea</name>
    <dbReference type="NCBI Taxonomy" id="43366"/>
    <lineage>
        <taxon>Eukaryota</taxon>
        <taxon>Viridiplantae</taxon>
        <taxon>Streptophyta</taxon>
        <taxon>Embryophyta</taxon>
        <taxon>Tracheophyta</taxon>
        <taxon>Spermatophyta</taxon>
        <taxon>Magnoliopsida</taxon>
        <taxon>eudicotyledons</taxon>
        <taxon>Gunneridae</taxon>
        <taxon>Pentapetalae</taxon>
        <taxon>rosids</taxon>
        <taxon>fabids</taxon>
        <taxon>Fabales</taxon>
        <taxon>Fabaceae</taxon>
        <taxon>Papilionoideae</taxon>
        <taxon>50 kb inversion clade</taxon>
        <taxon>NPAAA clade</taxon>
        <taxon>indigoferoid/millettioid clade</taxon>
        <taxon>Phaseoleae</taxon>
        <taxon>Clitoria</taxon>
    </lineage>
</organism>
<name>A0AAN9ESH8_CLITE</name>
<dbReference type="Pfam" id="PF13812">
    <property type="entry name" value="PPR_3"/>
    <property type="match status" value="1"/>
</dbReference>
<protein>
    <recommendedName>
        <fullName evidence="7">Pentatricopeptide repeat-containing protein</fullName>
    </recommendedName>
</protein>
<reference evidence="5 6" key="1">
    <citation type="submission" date="2024-01" db="EMBL/GenBank/DDBJ databases">
        <title>The genomes of 5 underutilized Papilionoideae crops provide insights into root nodulation and disease resistance.</title>
        <authorList>
            <person name="Yuan L."/>
        </authorList>
    </citation>
    <scope>NUCLEOTIDE SEQUENCE [LARGE SCALE GENOMIC DNA]</scope>
    <source>
        <strain evidence="5">LY-2023</strain>
        <tissue evidence="5">Leaf</tissue>
    </source>
</reference>
<evidence type="ECO:0008006" key="7">
    <source>
        <dbReference type="Google" id="ProtNLM"/>
    </source>
</evidence>
<evidence type="ECO:0000256" key="2">
    <source>
        <dbReference type="ARBA" id="ARBA00022737"/>
    </source>
</evidence>
<comment type="caution">
    <text evidence="5">The sequence shown here is derived from an EMBL/GenBank/DDBJ whole genome shotgun (WGS) entry which is preliminary data.</text>
</comment>
<proteinExistence type="inferred from homology"/>